<comment type="caution">
    <text evidence="1">The sequence shown here is derived from an EMBL/GenBank/DDBJ whole genome shotgun (WGS) entry which is preliminary data.</text>
</comment>
<accession>A0A9W8K1D8</accession>
<dbReference type="EMBL" id="JANKHO010001214">
    <property type="protein sequence ID" value="KAJ3502898.1"/>
    <property type="molecule type" value="Genomic_DNA"/>
</dbReference>
<evidence type="ECO:0000313" key="2">
    <source>
        <dbReference type="Proteomes" id="UP001148786"/>
    </source>
</evidence>
<protein>
    <submittedName>
        <fullName evidence="1">Uncharacterized protein</fullName>
    </submittedName>
</protein>
<dbReference type="OrthoDB" id="3232239at2759"/>
<evidence type="ECO:0000313" key="1">
    <source>
        <dbReference type="EMBL" id="KAJ3502898.1"/>
    </source>
</evidence>
<organism evidence="1 2">
    <name type="scientific">Agrocybe chaxingu</name>
    <dbReference type="NCBI Taxonomy" id="84603"/>
    <lineage>
        <taxon>Eukaryota</taxon>
        <taxon>Fungi</taxon>
        <taxon>Dikarya</taxon>
        <taxon>Basidiomycota</taxon>
        <taxon>Agaricomycotina</taxon>
        <taxon>Agaricomycetes</taxon>
        <taxon>Agaricomycetidae</taxon>
        <taxon>Agaricales</taxon>
        <taxon>Agaricineae</taxon>
        <taxon>Strophariaceae</taxon>
        <taxon>Agrocybe</taxon>
    </lineage>
</organism>
<dbReference type="AlphaFoldDB" id="A0A9W8K1D8"/>
<keyword evidence="2" id="KW-1185">Reference proteome</keyword>
<proteinExistence type="predicted"/>
<dbReference type="Proteomes" id="UP001148786">
    <property type="component" value="Unassembled WGS sequence"/>
</dbReference>
<gene>
    <name evidence="1" type="ORF">NLJ89_g8679</name>
</gene>
<name>A0A9W8K1D8_9AGAR</name>
<sequence>MATHEPKPLALPQEICGIICKEVGIEYVHNLCLLSHSFRHEAERLLYVDPWVVGMRAVKSWCFAVNRRPYLAHGIQWLTIFLPPQLDFEADDLTHLYSALHHCVNLTELYVHMHVPTLPGNALAKISNEVQAWILEDHPFKLKSFKNSYFRPNTLAKFLRSQPTIKTLMLKNSGPAGINDVPMPNLRNLECSSGTLQELSMPSWHPRRITRLEYKLDCASDVEELGTFVAVTQFAETLKSLSIYRHSTANGRGLDVAVLAACVAAQVPDIKFLQILDRTMRSETFHIPFLPFPIPLRRIETLVFHPPVQRGANGEITDISAYTELRTQEGRKRTAERIMESLPTLKKFVLVGGLKGKRAYEFYRNETPGEPIIEKERYFNHLSWLAVR</sequence>
<reference evidence="1" key="1">
    <citation type="submission" date="2022-07" db="EMBL/GenBank/DDBJ databases">
        <title>Genome Sequence of Agrocybe chaxingu.</title>
        <authorList>
            <person name="Buettner E."/>
        </authorList>
    </citation>
    <scope>NUCLEOTIDE SEQUENCE</scope>
    <source>
        <strain evidence="1">MP-N11</strain>
    </source>
</reference>